<feature type="disulfide bond" evidence="9">
    <location>
        <begin position="1462"/>
        <end position="1471"/>
    </location>
</feature>
<keyword evidence="9" id="KW-0245">EGF-like domain</keyword>
<feature type="binding site" evidence="8">
    <location>
        <position position="509"/>
    </location>
    <ligand>
        <name>Zn(2+)</name>
        <dbReference type="ChEBI" id="CHEBI:29105"/>
        <note>catalytic</note>
    </ligand>
</feature>
<feature type="compositionally biased region" description="Basic residues" evidence="10">
    <location>
        <begin position="163"/>
        <end position="175"/>
    </location>
</feature>
<evidence type="ECO:0000256" key="10">
    <source>
        <dbReference type="SAM" id="MobiDB-lite"/>
    </source>
</evidence>
<dbReference type="SUPFAM" id="SSF55486">
    <property type="entry name" value="Metalloproteases ('zincins'), catalytic domain"/>
    <property type="match status" value="1"/>
</dbReference>
<dbReference type="PROSITE" id="PS01186">
    <property type="entry name" value="EGF_2"/>
    <property type="match status" value="3"/>
</dbReference>
<dbReference type="GO" id="GO:0004222">
    <property type="term" value="F:metalloendopeptidase activity"/>
    <property type="evidence" value="ECO:0007669"/>
    <property type="project" value="InterPro"/>
</dbReference>
<proteinExistence type="inferred from homology"/>
<dbReference type="SMART" id="SM00181">
    <property type="entry name" value="EGF"/>
    <property type="match status" value="4"/>
</dbReference>
<dbReference type="GO" id="GO:0007155">
    <property type="term" value="P:cell adhesion"/>
    <property type="evidence" value="ECO:0007669"/>
    <property type="project" value="InterPro"/>
</dbReference>
<gene>
    <name evidence="13" type="ORF">FNF29_04974</name>
</gene>
<evidence type="ECO:0000256" key="2">
    <source>
        <dbReference type="ARBA" id="ARBA00022670"/>
    </source>
</evidence>
<dbReference type="EMBL" id="VLTN01000031">
    <property type="protein sequence ID" value="KAA0150860.1"/>
    <property type="molecule type" value="Genomic_DNA"/>
</dbReference>
<keyword evidence="9" id="KW-1015">Disulfide bond</keyword>
<feature type="binding site" evidence="8">
    <location>
        <position position="431"/>
    </location>
    <ligand>
        <name>Zn(2+)</name>
        <dbReference type="ChEBI" id="CHEBI:29105"/>
        <note>catalytic</note>
    </ligand>
</feature>
<feature type="compositionally biased region" description="Low complexity" evidence="10">
    <location>
        <begin position="92"/>
        <end position="106"/>
    </location>
</feature>
<keyword evidence="11" id="KW-1133">Transmembrane helix</keyword>
<dbReference type="GO" id="GO:0005737">
    <property type="term" value="C:cytoplasm"/>
    <property type="evidence" value="ECO:0007669"/>
    <property type="project" value="TreeGrafter"/>
</dbReference>
<comment type="cofactor">
    <cofactor evidence="8">
        <name>Zn(2+)</name>
        <dbReference type="ChEBI" id="CHEBI:29105"/>
    </cofactor>
    <text evidence="8">Binds 1 zinc ion per subunit.</text>
</comment>
<organism evidence="13 14">
    <name type="scientific">Cafeteria roenbergensis</name>
    <name type="common">Marine flagellate</name>
    <dbReference type="NCBI Taxonomy" id="33653"/>
    <lineage>
        <taxon>Eukaryota</taxon>
        <taxon>Sar</taxon>
        <taxon>Stramenopiles</taxon>
        <taxon>Bigyra</taxon>
        <taxon>Opalozoa</taxon>
        <taxon>Bicosoecida</taxon>
        <taxon>Cafeteriaceae</taxon>
        <taxon>Cafeteria</taxon>
    </lineage>
</organism>
<comment type="caution">
    <text evidence="9">Lacks conserved residue(s) required for the propagation of feature annotation.</text>
</comment>
<dbReference type="Pfam" id="PF01457">
    <property type="entry name" value="Peptidase_M8"/>
    <property type="match status" value="1"/>
</dbReference>
<keyword evidence="3 8" id="KW-0479">Metal-binding</keyword>
<evidence type="ECO:0000256" key="8">
    <source>
        <dbReference type="PIRSR" id="PIRSR601577-2"/>
    </source>
</evidence>
<dbReference type="GO" id="GO:0016020">
    <property type="term" value="C:membrane"/>
    <property type="evidence" value="ECO:0007669"/>
    <property type="project" value="InterPro"/>
</dbReference>
<evidence type="ECO:0000256" key="9">
    <source>
        <dbReference type="PROSITE-ProRule" id="PRU00076"/>
    </source>
</evidence>
<evidence type="ECO:0000313" key="14">
    <source>
        <dbReference type="Proteomes" id="UP000323011"/>
    </source>
</evidence>
<dbReference type="Gene3D" id="2.10.25.10">
    <property type="entry name" value="Laminin"/>
    <property type="match status" value="1"/>
</dbReference>
<feature type="region of interest" description="Disordered" evidence="10">
    <location>
        <begin position="190"/>
        <end position="232"/>
    </location>
</feature>
<evidence type="ECO:0000259" key="12">
    <source>
        <dbReference type="PROSITE" id="PS50026"/>
    </source>
</evidence>
<dbReference type="FunFam" id="3.90.132.10:FF:000001">
    <property type="entry name" value="leishmanolysin-like peptidase isoform X2"/>
    <property type="match status" value="1"/>
</dbReference>
<dbReference type="GO" id="GO:0046872">
    <property type="term" value="F:metal ion binding"/>
    <property type="evidence" value="ECO:0007669"/>
    <property type="project" value="UniProtKB-KW"/>
</dbReference>
<evidence type="ECO:0000256" key="3">
    <source>
        <dbReference type="ARBA" id="ARBA00022723"/>
    </source>
</evidence>
<feature type="compositionally biased region" description="Gly residues" evidence="10">
    <location>
        <begin position="76"/>
        <end position="91"/>
    </location>
</feature>
<evidence type="ECO:0000256" key="11">
    <source>
        <dbReference type="SAM" id="Phobius"/>
    </source>
</evidence>
<evidence type="ECO:0000256" key="7">
    <source>
        <dbReference type="PIRSR" id="PIRSR601577-1"/>
    </source>
</evidence>
<keyword evidence="11" id="KW-0812">Transmembrane</keyword>
<feature type="active site" evidence="7">
    <location>
        <position position="428"/>
    </location>
</feature>
<dbReference type="InterPro" id="IPR000742">
    <property type="entry name" value="EGF"/>
</dbReference>
<feature type="domain" description="EGF-like" evidence="12">
    <location>
        <begin position="1433"/>
        <end position="1472"/>
    </location>
</feature>
<comment type="similarity">
    <text evidence="1">Belongs to the peptidase M8 family.</text>
</comment>
<feature type="region of interest" description="Disordered" evidence="10">
    <location>
        <begin position="1981"/>
        <end position="2000"/>
    </location>
</feature>
<dbReference type="Gene3D" id="3.10.170.20">
    <property type="match status" value="1"/>
</dbReference>
<name>A0A5A8CFI0_CAFRO</name>
<dbReference type="PANTHER" id="PTHR10942:SF0">
    <property type="entry name" value="LEISHMANOLYSIN-LIKE PEPTIDASE"/>
    <property type="match status" value="1"/>
</dbReference>
<evidence type="ECO:0000256" key="4">
    <source>
        <dbReference type="ARBA" id="ARBA00022801"/>
    </source>
</evidence>
<keyword evidence="5 8" id="KW-0862">Zinc</keyword>
<dbReference type="InterPro" id="IPR001577">
    <property type="entry name" value="Peptidase_M8"/>
</dbReference>
<evidence type="ECO:0000256" key="1">
    <source>
        <dbReference type="ARBA" id="ARBA00005860"/>
    </source>
</evidence>
<dbReference type="Gene3D" id="3.90.132.10">
    <property type="entry name" value="Leishmanolysin , domain 2"/>
    <property type="match status" value="1"/>
</dbReference>
<feature type="binding site" evidence="8">
    <location>
        <position position="427"/>
    </location>
    <ligand>
        <name>Zn(2+)</name>
        <dbReference type="ChEBI" id="CHEBI:29105"/>
        <note>catalytic</note>
    </ligand>
</feature>
<sequence length="2146" mass="223839">MAARQLAAQREVIQRRDSELREREREVAQLRSERASLHRVIASLAAQGGDFAGSMSNLSLGPSTRRGDGDEDEDGWGGGGGGSSSSGGEAGMGSSASSGVGDAEVAPDGSARLADSFESATWNEARRKSPAAAAARRKLQQWAATGDLGDVEDEAPQVQAHSHDHRHGKEQKAGHHQCIHDLIVNSMAAGEHHANRPSAQSYAAGAATAEPNHAEDGGGSNAKTSRAHGARRLAGASEFQRIRFHLDTSGLDSSASNPEKNSQDQVVGCYTVGQTYTPTIAKSSGETATCKESDILTPAKKAYLRDVILKEAADWFKDVLSVRPVSGNLQLPNPMFETSCYDSGWVWYSFKCCAGDQPASHATTGVPDADFVLYVTARPTSGNVLAWALTCQSDQYARPIAGHANFSPARISTDPADKATALSTAIHEISHALGFSASHFPLFRKPGTLQKVDRQSDAVATFTEFGKSTSKIVMPKTVAAVKEHFGCTTWPNAGAELEDGGSSGTAGSHLEKRLFANEFMTGTADPNSVYSAITMAIFEDSGWYAVSYDRAEKLPFGSKQGCDFVRKTCGEGWSNEYFCGRDQSFTGWQEGCTPDRRYRASCNLATNPFELLPQFQYFSDPKKGGTDLYSDYCPFFRRLGTGDCRSSSTIPYWYYGERTGSSSMCFTGNFQRSSLSRALSHHSACLQAGCSIFTNLLEVTLTQGASELKVSCPSSGGAVDLAAISDSQFTGTLDCPPSSSICTGDPCDVQTCNGHGRCNSEDGTCDCDTGFVGDTAYSCDKIECPGKVFNNGTGVTSYCSGHGTCNFAVGRCETPAGQPGCDDGWRQSSDALSNDCGEKGCPLSASTDCLPTSPGFTSGGMCECGGRGNCTQTTASGGEVASVCSCPKGWMGAACELRDCPGEPRCGGSSQGTCDTARGVCACSQGVTADVSNPLPVHYVGQACGTLVGAPRPFPVLGMFGELRNNATELTGATMDGGVTINIPSSNNATAPASPVPGAIEVTGVTPSDSGFGFYGAASVELPLREYRYVKFYVPSAEVSVTFVLDLDEVTSLDPSGIAVSLADAARSVVVTASYSNAASSPTAMTAQFNASLQATGNGGTKPSMLLLLQPSGVSGVGGFSEPGWIRVAILSARTALRGSMRVSRDACAEIECVEANVDTSINGGSCRDGRCPCRRSITGTYGWTGADCSVPDCPGSPDCGGKRGTCVLPTASSSSSSSSSGASSLLPSCQCTDPTLFSGADCNTLTLPSGTRTPGLDANGRYFVSPGGQFDSYQSNGTKVRAVITVTGRLDVGAQVPAIMLDPQALRECCGFDPSSTSVHVVLDAVSMPGRNAFNITDGPTSSYRPQTYATAAEGIPDPVLLTRAGAIPTLAAYDNFDSAAWASLRPVHETIDRLPTSDLFFIAVLNGRYATAPLSFTLQAELVGGGACPSFLNECSGHSVDPSNPCASGGTGSAQSICKCKNGWEGVRCDIAAPPVVSGDVVSARDIVPGSWRFFVHRVPESAVEVRLMASPADTHSSLAAPAVVVAWDSSRDSSRSLALLQGPSAVLDFDAFAARNSTQTLVVSRTKPSSQRYLYIGVHNAPRGKGSASITLSVDARRSPSLAEECPGGGCPGKCSNRGRVASVNGAPQCFCDFGWNPDTRCASPLFSSFAQLAQAAQQMGFLCSLCKDTVDLPRDGMAFFKAQRPLQRGTALQLDVGPPDSEADAAAAAARDGSAGVALATHVRRPMEGFSVELSEALAMEDAAGRDVVDVRDFEAGHAALTARAGTAAASSPRGLWAMLPLGAAPARTGRRLQAAAANTTLAGNPSLLVADALPRSILDFVVVRSSQRLNETVVVTDATTVSSSVWVTLYAQTEGRFSLGASRAQLSSTPIEQSDFFAEVVAWLTDTTTGQIVLYTCAGLLGLLCICCAVFGLCPGARSTLNNQAEIESAKAKRELTALFQSQRAMNAAVVSDADEEDEVPSTAVGKLRAASRRFMSGRAPSSAARGRKESEDEVALGPGFAGVVSIASRRNLASKAKPTPPSLAPASAASAGGAAGADVGTLNPMMASKGSARLKPKSRAEASRRALARKRSGEADEAAAMAQQLRSMGAADPKSRSLKAAAKSVRQLGGRPASSHVLSVDEIMALPQVHVDRIPPPPRR</sequence>
<feature type="transmembrane region" description="Helical" evidence="11">
    <location>
        <begin position="1897"/>
        <end position="1919"/>
    </location>
</feature>
<feature type="domain" description="EGF-like" evidence="12">
    <location>
        <begin position="743"/>
        <end position="777"/>
    </location>
</feature>
<accession>A0A5A8CFI0</accession>
<protein>
    <recommendedName>
        <fullName evidence="12">EGF-like domain-containing protein</fullName>
    </recommendedName>
</protein>
<keyword evidence="2" id="KW-0645">Protease</keyword>
<dbReference type="PROSITE" id="PS00022">
    <property type="entry name" value="EGF_1"/>
    <property type="match status" value="2"/>
</dbReference>
<keyword evidence="4" id="KW-0378">Hydrolase</keyword>
<feature type="compositionally biased region" description="Basic and acidic residues" evidence="10">
    <location>
        <begin position="12"/>
        <end position="22"/>
    </location>
</feature>
<feature type="region of interest" description="Disordered" evidence="10">
    <location>
        <begin position="1"/>
        <end position="22"/>
    </location>
</feature>
<dbReference type="Proteomes" id="UP000323011">
    <property type="component" value="Unassembled WGS sequence"/>
</dbReference>
<comment type="caution">
    <text evidence="13">The sequence shown here is derived from an EMBL/GenBank/DDBJ whole genome shotgun (WGS) entry which is preliminary data.</text>
</comment>
<feature type="region of interest" description="Disordered" evidence="10">
    <location>
        <begin position="155"/>
        <end position="175"/>
    </location>
</feature>
<evidence type="ECO:0000256" key="5">
    <source>
        <dbReference type="ARBA" id="ARBA00022833"/>
    </source>
</evidence>
<dbReference type="PROSITE" id="PS50026">
    <property type="entry name" value="EGF_3"/>
    <property type="match status" value="2"/>
</dbReference>
<feature type="region of interest" description="Disordered" evidence="10">
    <location>
        <begin position="46"/>
        <end position="107"/>
    </location>
</feature>
<reference evidence="13 14" key="1">
    <citation type="submission" date="2019-07" db="EMBL/GenBank/DDBJ databases">
        <title>Genomes of Cafeteria roenbergensis.</title>
        <authorList>
            <person name="Fischer M.G."/>
            <person name="Hackl T."/>
            <person name="Roman M."/>
        </authorList>
    </citation>
    <scope>NUCLEOTIDE SEQUENCE [LARGE SCALE GENOMIC DNA]</scope>
    <source>
        <strain evidence="13 14">BVI</strain>
    </source>
</reference>
<dbReference type="Gene3D" id="2.10.55.10">
    <property type="entry name" value="Leishmanolysin domain 3"/>
    <property type="match status" value="1"/>
</dbReference>
<evidence type="ECO:0000256" key="6">
    <source>
        <dbReference type="ARBA" id="ARBA00023049"/>
    </source>
</evidence>
<evidence type="ECO:0000313" key="13">
    <source>
        <dbReference type="EMBL" id="KAA0150860.1"/>
    </source>
</evidence>
<feature type="compositionally biased region" description="Low complexity" evidence="10">
    <location>
        <begin position="199"/>
        <end position="209"/>
    </location>
</feature>
<dbReference type="PANTHER" id="PTHR10942">
    <property type="entry name" value="LEISHMANOLYSIN-LIKE PEPTIDASE"/>
    <property type="match status" value="1"/>
</dbReference>
<dbReference type="GO" id="GO:0006508">
    <property type="term" value="P:proteolysis"/>
    <property type="evidence" value="ECO:0007669"/>
    <property type="project" value="UniProtKB-KW"/>
</dbReference>
<keyword evidence="6 8" id="KW-0482">Metalloprotease</keyword>
<keyword evidence="14" id="KW-1185">Reference proteome</keyword>
<keyword evidence="11" id="KW-0472">Membrane</keyword>
<feature type="region of interest" description="Disordered" evidence="10">
    <location>
        <begin position="2020"/>
        <end position="2120"/>
    </location>
</feature>